<keyword evidence="5" id="KW-0862">Zinc</keyword>
<feature type="compositionally biased region" description="Acidic residues" evidence="11">
    <location>
        <begin position="385"/>
        <end position="403"/>
    </location>
</feature>
<keyword evidence="3" id="KW-0677">Repeat</keyword>
<dbReference type="SMART" id="SM00248">
    <property type="entry name" value="ANK"/>
    <property type="match status" value="3"/>
</dbReference>
<dbReference type="Pfam" id="PF16559">
    <property type="entry name" value="GIT_CC"/>
    <property type="match status" value="1"/>
</dbReference>
<evidence type="ECO:0000256" key="8">
    <source>
        <dbReference type="PROSITE-ProRule" id="PRU00023"/>
    </source>
</evidence>
<dbReference type="InterPro" id="IPR013724">
    <property type="entry name" value="GIT_SHD"/>
</dbReference>
<accession>A0A3P9H3E4</accession>
<dbReference type="GO" id="GO:0005096">
    <property type="term" value="F:GTPase activator activity"/>
    <property type="evidence" value="ECO:0007669"/>
    <property type="project" value="UniProtKB-KW"/>
</dbReference>
<dbReference type="InterPro" id="IPR037278">
    <property type="entry name" value="ARFGAP/RecO"/>
</dbReference>
<dbReference type="AlphaFoldDB" id="A0A3P9H3E4"/>
<keyword evidence="4 9" id="KW-0863">Zinc-finger</keyword>
<reference evidence="13 14" key="2">
    <citation type="submission" date="2017-04" db="EMBL/GenBank/DDBJ databases">
        <title>CpG methylation of centromeres and impact of large insertions on vertebrate speciation.</title>
        <authorList>
            <person name="Ichikawa K."/>
            <person name="Yoshimura J."/>
            <person name="Morishita S."/>
        </authorList>
    </citation>
    <scope>NUCLEOTIDE SEQUENCE</scope>
    <source>
        <strain evidence="13 14">HSOK</strain>
    </source>
</reference>
<evidence type="ECO:0000256" key="1">
    <source>
        <dbReference type="ARBA" id="ARBA00022468"/>
    </source>
</evidence>
<evidence type="ECO:0000256" key="4">
    <source>
        <dbReference type="ARBA" id="ARBA00022771"/>
    </source>
</evidence>
<reference evidence="13" key="4">
    <citation type="submission" date="2025-09" db="UniProtKB">
        <authorList>
            <consortium name="Ensembl"/>
        </authorList>
    </citation>
    <scope>IDENTIFICATION</scope>
    <source>
        <strain evidence="13">HSOK</strain>
    </source>
</reference>
<proteinExistence type="predicted"/>
<organism evidence="13 14">
    <name type="scientific">Oryzias latipes</name>
    <name type="common">Japanese rice fish</name>
    <name type="synonym">Japanese killifish</name>
    <dbReference type="NCBI Taxonomy" id="8090"/>
    <lineage>
        <taxon>Eukaryota</taxon>
        <taxon>Metazoa</taxon>
        <taxon>Chordata</taxon>
        <taxon>Craniata</taxon>
        <taxon>Vertebrata</taxon>
        <taxon>Euteleostomi</taxon>
        <taxon>Actinopterygii</taxon>
        <taxon>Neopterygii</taxon>
        <taxon>Teleostei</taxon>
        <taxon>Neoteleostei</taxon>
        <taxon>Acanthomorphata</taxon>
        <taxon>Ovalentaria</taxon>
        <taxon>Atherinomorphae</taxon>
        <taxon>Beloniformes</taxon>
        <taxon>Adrianichthyidae</taxon>
        <taxon>Oryziinae</taxon>
        <taxon>Oryzias</taxon>
    </lineage>
</organism>
<dbReference type="Pfam" id="PF12796">
    <property type="entry name" value="Ank_2"/>
    <property type="match status" value="1"/>
</dbReference>
<dbReference type="GO" id="GO:0032012">
    <property type="term" value="P:regulation of ARF protein signal transduction"/>
    <property type="evidence" value="ECO:0007669"/>
    <property type="project" value="InterPro"/>
</dbReference>
<evidence type="ECO:0000259" key="12">
    <source>
        <dbReference type="PROSITE" id="PS50115"/>
    </source>
</evidence>
<dbReference type="SUPFAM" id="SSF57863">
    <property type="entry name" value="ArfGap/RecO-like zinc finger"/>
    <property type="match status" value="1"/>
</dbReference>
<sequence length="719" mass="80240">MSKRLRNTEVCADCTAPEPRWASVNRGVLICDDCCSVHRSLGRHSSQVRHLTQTPWPPSQLQMVQTVYSNGSNSIWEHSILDPASGLSGKRKTNLQDKLHPNKMEFIKAKYQMLAFVHRMPCREDDSSTTKDLSKQLHSSVRTGNLETCLRLLSLGAQANFFHPEKGNTPLHVAAKAGQVCQVELLTVYGADPGAPDSNGKTPIDYARESGHHDLADRLVEIQYELTDRLAFYLCGRKPDHKNGQHFIVPQMADSSVDLSELAKAAKRKLQSLSNHLFEELAMDVYDEVDRRETDAVWLATQNHSTLVTETVVVPFLPVNPEYSSTRNQGRQKLARFNAHEFATLVIDILSEAKRRQLGNSAVIHKDSVELILKSVAVRHCSDSQDTDQPDYDSVASDEDTDQELLSSKGDRTKSLDSDLSDGPISMQEYMEVKNALSASEAKVQQLMKVNNNLNDELRLMQKKTKGGAFVTTSSSLPSFPSTPSWLKEDSSLKTPKMEKQSSVPESDYDNPFIDSEVDDTSSCRRGRFRSSGWLGEATSIPELEDADRDPTLPSTEDVIRKTEQITKNIQELLRAAQESKHDRPCEREGVRRLRHSLGCFSTLVPWAEKASAPLQPLTFRSTEPTSCIIPCSERIHLAVTEMAALFPKKPRLETVRGSLRLLTSSACRLQNECRKVVPSEGCPGPDMQLVTQQVIQCAYDIAKAAKQLVTITTKENNN</sequence>
<protein>
    <submittedName>
        <fullName evidence="13">G protein-coupled receptor kinase interacting ArfGAP 2a</fullName>
    </submittedName>
</protein>
<evidence type="ECO:0000313" key="14">
    <source>
        <dbReference type="Proteomes" id="UP000265200"/>
    </source>
</evidence>
<name>A0A3P9H3E4_ORYLA</name>
<dbReference type="Gene3D" id="1.20.120.330">
    <property type="entry name" value="Nucleotidyltransferases domain 2"/>
    <property type="match status" value="2"/>
</dbReference>
<evidence type="ECO:0000256" key="3">
    <source>
        <dbReference type="ARBA" id="ARBA00022737"/>
    </source>
</evidence>
<keyword evidence="1" id="KW-0343">GTPase activation</keyword>
<keyword evidence="7 10" id="KW-0175">Coiled coil</keyword>
<dbReference type="FunFam" id="1.10.220.150:FF:000003">
    <property type="entry name" value="ARF GTPase-activating protein GIT2 isoform 1"/>
    <property type="match status" value="1"/>
</dbReference>
<dbReference type="InterPro" id="IPR036770">
    <property type="entry name" value="Ankyrin_rpt-contain_sf"/>
</dbReference>
<dbReference type="InterPro" id="IPR022018">
    <property type="entry name" value="GIT1_C"/>
</dbReference>
<dbReference type="PROSITE" id="PS50297">
    <property type="entry name" value="ANK_REP_REGION"/>
    <property type="match status" value="1"/>
</dbReference>
<dbReference type="InterPro" id="IPR002110">
    <property type="entry name" value="Ankyrin_rpt"/>
</dbReference>
<dbReference type="Ensembl" id="ENSORLT00015011169.1">
    <property type="protein sequence ID" value="ENSORLP00015002325.1"/>
    <property type="gene ID" value="ENSORLG00015003201.1"/>
</dbReference>
<keyword evidence="2" id="KW-0479">Metal-binding</keyword>
<dbReference type="Gene3D" id="1.20.5.170">
    <property type="match status" value="1"/>
</dbReference>
<dbReference type="GO" id="GO:0008270">
    <property type="term" value="F:zinc ion binding"/>
    <property type="evidence" value="ECO:0007669"/>
    <property type="project" value="UniProtKB-KW"/>
</dbReference>
<dbReference type="SMART" id="SM00555">
    <property type="entry name" value="GIT"/>
    <property type="match status" value="2"/>
</dbReference>
<feature type="region of interest" description="Disordered" evidence="11">
    <location>
        <begin position="469"/>
        <end position="521"/>
    </location>
</feature>
<dbReference type="InterPro" id="IPR001164">
    <property type="entry name" value="ArfGAP_dom"/>
</dbReference>
<evidence type="ECO:0000256" key="11">
    <source>
        <dbReference type="SAM" id="MobiDB-lite"/>
    </source>
</evidence>
<dbReference type="InterPro" id="IPR047161">
    <property type="entry name" value="GIT-like"/>
</dbReference>
<dbReference type="Pfam" id="PF08518">
    <property type="entry name" value="GIT_SHD"/>
    <property type="match status" value="2"/>
</dbReference>
<dbReference type="Gene3D" id="1.10.220.150">
    <property type="entry name" value="Arf GTPase activating protein"/>
    <property type="match status" value="1"/>
</dbReference>
<evidence type="ECO:0000256" key="2">
    <source>
        <dbReference type="ARBA" id="ARBA00022723"/>
    </source>
</evidence>
<evidence type="ECO:0000313" key="13">
    <source>
        <dbReference type="Ensembl" id="ENSORLP00015002325.1"/>
    </source>
</evidence>
<evidence type="ECO:0000256" key="5">
    <source>
        <dbReference type="ARBA" id="ARBA00022833"/>
    </source>
</evidence>
<feature type="coiled-coil region" evidence="10">
    <location>
        <begin position="437"/>
        <end position="464"/>
    </location>
</feature>
<dbReference type="Gene3D" id="1.25.40.20">
    <property type="entry name" value="Ankyrin repeat-containing domain"/>
    <property type="match status" value="1"/>
</dbReference>
<dbReference type="PANTHER" id="PTHR46097:SF4">
    <property type="entry name" value="ARF GTPASE-ACTIVATING PROTEIN GIT2"/>
    <property type="match status" value="1"/>
</dbReference>
<feature type="repeat" description="ANK" evidence="8">
    <location>
        <begin position="166"/>
        <end position="198"/>
    </location>
</feature>
<dbReference type="SMART" id="SM00105">
    <property type="entry name" value="ArfGap"/>
    <property type="match status" value="1"/>
</dbReference>
<dbReference type="PRINTS" id="PR00405">
    <property type="entry name" value="REVINTRACTNG"/>
</dbReference>
<feature type="compositionally biased region" description="Basic and acidic residues" evidence="11">
    <location>
        <begin position="487"/>
        <end position="500"/>
    </location>
</feature>
<evidence type="ECO:0000256" key="10">
    <source>
        <dbReference type="SAM" id="Coils"/>
    </source>
</evidence>
<dbReference type="InterPro" id="IPR038508">
    <property type="entry name" value="ArfGAP_dom_sf"/>
</dbReference>
<dbReference type="Proteomes" id="UP000265200">
    <property type="component" value="Chromosome 9"/>
</dbReference>
<evidence type="ECO:0000256" key="6">
    <source>
        <dbReference type="ARBA" id="ARBA00023043"/>
    </source>
</evidence>
<reference evidence="13" key="3">
    <citation type="submission" date="2025-08" db="UniProtKB">
        <authorList>
            <consortium name="Ensembl"/>
        </authorList>
    </citation>
    <scope>IDENTIFICATION</scope>
    <source>
        <strain evidence="13">HSOK</strain>
    </source>
</reference>
<dbReference type="Pfam" id="PF01412">
    <property type="entry name" value="ArfGap"/>
    <property type="match status" value="1"/>
</dbReference>
<evidence type="ECO:0000256" key="7">
    <source>
        <dbReference type="ARBA" id="ARBA00023054"/>
    </source>
</evidence>
<feature type="compositionally biased region" description="Low complexity" evidence="11">
    <location>
        <begin position="472"/>
        <end position="485"/>
    </location>
</feature>
<feature type="region of interest" description="Disordered" evidence="11">
    <location>
        <begin position="380"/>
        <end position="423"/>
    </location>
</feature>
<dbReference type="FunFam" id="1.25.40.20:FF:000013">
    <property type="entry name" value="ARF GTPase-activating protein GIT1 isoform 1"/>
    <property type="match status" value="1"/>
</dbReference>
<dbReference type="SUPFAM" id="SSF48403">
    <property type="entry name" value="Ankyrin repeat"/>
    <property type="match status" value="1"/>
</dbReference>
<dbReference type="Pfam" id="PF12205">
    <property type="entry name" value="GIT1_C"/>
    <property type="match status" value="1"/>
</dbReference>
<dbReference type="GO" id="GO:0007420">
    <property type="term" value="P:brain development"/>
    <property type="evidence" value="ECO:0007669"/>
    <property type="project" value="InterPro"/>
</dbReference>
<dbReference type="InterPro" id="IPR032352">
    <property type="entry name" value="GIT1/2_CC"/>
</dbReference>
<evidence type="ECO:0000256" key="9">
    <source>
        <dbReference type="PROSITE-ProRule" id="PRU00288"/>
    </source>
</evidence>
<feature type="domain" description="Arf-GAP" evidence="12">
    <location>
        <begin position="1"/>
        <end position="124"/>
    </location>
</feature>
<dbReference type="PANTHER" id="PTHR46097">
    <property type="entry name" value="G PROTEIN-COUPLED RECEPTOR KINASE INTERACTING ARFGAP"/>
    <property type="match status" value="1"/>
</dbReference>
<reference key="1">
    <citation type="journal article" date="2007" name="Nature">
        <title>The medaka draft genome and insights into vertebrate genome evolution.</title>
        <authorList>
            <person name="Kasahara M."/>
            <person name="Naruse K."/>
            <person name="Sasaki S."/>
            <person name="Nakatani Y."/>
            <person name="Qu W."/>
            <person name="Ahsan B."/>
            <person name="Yamada T."/>
            <person name="Nagayasu Y."/>
            <person name="Doi K."/>
            <person name="Kasai Y."/>
            <person name="Jindo T."/>
            <person name="Kobayashi D."/>
            <person name="Shimada A."/>
            <person name="Toyoda A."/>
            <person name="Kuroki Y."/>
            <person name="Fujiyama A."/>
            <person name="Sasaki T."/>
            <person name="Shimizu A."/>
            <person name="Asakawa S."/>
            <person name="Shimizu N."/>
            <person name="Hashimoto S."/>
            <person name="Yang J."/>
            <person name="Lee Y."/>
            <person name="Matsushima K."/>
            <person name="Sugano S."/>
            <person name="Sakaizumi M."/>
            <person name="Narita T."/>
            <person name="Ohishi K."/>
            <person name="Haga S."/>
            <person name="Ohta F."/>
            <person name="Nomoto H."/>
            <person name="Nogata K."/>
            <person name="Morishita T."/>
            <person name="Endo T."/>
            <person name="Shin-I T."/>
            <person name="Takeda H."/>
            <person name="Morishita S."/>
            <person name="Kohara Y."/>
        </authorList>
    </citation>
    <scope>NUCLEOTIDE SEQUENCE [LARGE SCALE GENOMIC DNA]</scope>
    <source>
        <strain>Hd-rR</strain>
    </source>
</reference>
<keyword evidence="6 8" id="KW-0040">ANK repeat</keyword>
<dbReference type="PROSITE" id="PS50115">
    <property type="entry name" value="ARFGAP"/>
    <property type="match status" value="1"/>
</dbReference>
<dbReference type="PROSITE" id="PS50088">
    <property type="entry name" value="ANK_REPEAT"/>
    <property type="match status" value="1"/>
</dbReference>